<dbReference type="Gene3D" id="3.20.20.150">
    <property type="entry name" value="Divalent-metal-dependent TIM barrel enzymes"/>
    <property type="match status" value="1"/>
</dbReference>
<organism evidence="2 3">
    <name type="scientific">Alicyclobacillus dauci</name>
    <dbReference type="NCBI Taxonomy" id="1475485"/>
    <lineage>
        <taxon>Bacteria</taxon>
        <taxon>Bacillati</taxon>
        <taxon>Bacillota</taxon>
        <taxon>Bacilli</taxon>
        <taxon>Bacillales</taxon>
        <taxon>Alicyclobacillaceae</taxon>
        <taxon>Alicyclobacillus</taxon>
    </lineage>
</organism>
<sequence>MKAGLNLWCFPEAWSFEEICRLAAQEGIDRIEVNLAEDGLFPLDGGTSLWSTRLQVAREFGLQVPSVATGLLWQYSLTSPDVSARRKAADVVRHMFELAKLAGAETVLVVPGAVTADVGYAEAYKRAQDELASLAEEAGQLGISIGIENVWNRFLLSPLELKRFIDEIGHPSVGVYLDVGNVLPNGFPEDWVNVLGNQLLKVHVKDFRLDIGNISGFVPIFHGDVNWTSVLNSLDHVGYNGDLIAEVPPGRNFPSENVLVTIRSLSVLCRRYDELRYQRR</sequence>
<dbReference type="Pfam" id="PF01261">
    <property type="entry name" value="AP_endonuc_2"/>
    <property type="match status" value="1"/>
</dbReference>
<feature type="domain" description="Xylose isomerase-like TIM barrel" evidence="1">
    <location>
        <begin position="21"/>
        <end position="251"/>
    </location>
</feature>
<accession>A0ABY6Z032</accession>
<proteinExistence type="predicted"/>
<dbReference type="SUPFAM" id="SSF51658">
    <property type="entry name" value="Xylose isomerase-like"/>
    <property type="match status" value="1"/>
</dbReference>
<dbReference type="PANTHER" id="PTHR12110">
    <property type="entry name" value="HYDROXYPYRUVATE ISOMERASE"/>
    <property type="match status" value="1"/>
</dbReference>
<name>A0ABY6Z032_9BACL</name>
<keyword evidence="2" id="KW-0413">Isomerase</keyword>
<reference evidence="2" key="1">
    <citation type="submission" date="2022-08" db="EMBL/GenBank/DDBJ databases">
        <title>Alicyclobacillus dauci DSM2870, complete genome.</title>
        <authorList>
            <person name="Wang Q."/>
            <person name="Cai R."/>
            <person name="Wang Z."/>
        </authorList>
    </citation>
    <scope>NUCLEOTIDE SEQUENCE</scope>
    <source>
        <strain evidence="2">DSM 28700</strain>
    </source>
</reference>
<dbReference type="Proteomes" id="UP001164803">
    <property type="component" value="Chromosome"/>
</dbReference>
<keyword evidence="3" id="KW-1185">Reference proteome</keyword>
<evidence type="ECO:0000313" key="3">
    <source>
        <dbReference type="Proteomes" id="UP001164803"/>
    </source>
</evidence>
<dbReference type="RefSeq" id="WP_268042859.1">
    <property type="nucleotide sequence ID" value="NZ_CP104064.1"/>
</dbReference>
<dbReference type="InterPro" id="IPR013022">
    <property type="entry name" value="Xyl_isomerase-like_TIM-brl"/>
</dbReference>
<dbReference type="EMBL" id="CP104064">
    <property type="protein sequence ID" value="WAH35576.1"/>
    <property type="molecule type" value="Genomic_DNA"/>
</dbReference>
<evidence type="ECO:0000313" key="2">
    <source>
        <dbReference type="EMBL" id="WAH35576.1"/>
    </source>
</evidence>
<dbReference type="InterPro" id="IPR036237">
    <property type="entry name" value="Xyl_isomerase-like_sf"/>
</dbReference>
<dbReference type="GO" id="GO:0016853">
    <property type="term" value="F:isomerase activity"/>
    <property type="evidence" value="ECO:0007669"/>
    <property type="project" value="UniProtKB-KW"/>
</dbReference>
<protein>
    <submittedName>
        <fullName evidence="2">Sugar phosphate isomerase/epimerase</fullName>
    </submittedName>
</protein>
<evidence type="ECO:0000259" key="1">
    <source>
        <dbReference type="Pfam" id="PF01261"/>
    </source>
</evidence>
<gene>
    <name evidence="2" type="ORF">NZD86_14945</name>
</gene>
<dbReference type="PANTHER" id="PTHR12110:SF53">
    <property type="entry name" value="BLR5974 PROTEIN"/>
    <property type="match status" value="1"/>
</dbReference>
<dbReference type="InterPro" id="IPR050312">
    <property type="entry name" value="IolE/XylAMocC-like"/>
</dbReference>